<dbReference type="GO" id="GO:0006351">
    <property type="term" value="P:DNA-templated transcription"/>
    <property type="evidence" value="ECO:0007669"/>
    <property type="project" value="InterPro"/>
</dbReference>
<dbReference type="PANTHER" id="PTHR47338:SF28">
    <property type="entry name" value="C6 TRANSCRIPTION FACTOR"/>
    <property type="match status" value="1"/>
</dbReference>
<evidence type="ECO:0000256" key="3">
    <source>
        <dbReference type="ARBA" id="ARBA00023015"/>
    </source>
</evidence>
<dbReference type="RefSeq" id="XP_056025019.1">
    <property type="nucleotide sequence ID" value="XM_056176541.1"/>
</dbReference>
<feature type="domain" description="Zn(2)-C6 fungal-type" evidence="7">
    <location>
        <begin position="75"/>
        <end position="105"/>
    </location>
</feature>
<keyword evidence="3" id="KW-0805">Transcription regulation</keyword>
<evidence type="ECO:0000256" key="5">
    <source>
        <dbReference type="ARBA" id="ARBA00023242"/>
    </source>
</evidence>
<dbReference type="Pfam" id="PF00172">
    <property type="entry name" value="Zn_clus"/>
    <property type="match status" value="1"/>
</dbReference>
<dbReference type="EMBL" id="JAOPEN010000006">
    <property type="protein sequence ID" value="KAJ4855963.1"/>
    <property type="molecule type" value="Genomic_DNA"/>
</dbReference>
<keyword evidence="9" id="KW-1185">Reference proteome</keyword>
<sequence>MWNHPDPDPGHAARTVEEPPPVSLSMPEEDANSVSSHDDGSSADETTPAVASSSQNGSTGASGKKRKRTKYQKTSCELCKARKVKCDRAEPACSWCARHNRTCVYLERQKPGSRIGFSLELEAKVNRIDALLQSLGRRVEEHIANDHLAGSQAQGLSPALSNHLPSPADPYHQDGSRLGHVGAARSTPTQRPSLVAPAWDANSSAVNNSYAQTYPSSSFTAPRRGPSSISAAVNDFPPHDIVYTIVDLYFKHCNPWCPILERKTIFGVFFGSTSLNEPDRVLLHAIVATTLRFLKDPRLTPEMRAHHHAVSRQIVQMYAMENVSVAALRALVILSLDELGTSNGPKGWNLLSLLAQNVKQLGLCEESSVYLSVQSDNLPHTGSIRRVTAGRPESWIEDEGRRRICWMVYLLDRYATIATTTFDFMLEDRKMQRVLPCSYDLFSRDVPVETRSWISISQPYGTTGYATNKPENLGSFSYHCEILRILSKVHNFLKTPVDITSSADVASWRNNYRSLDSALDGWLRSLPSDYSKISALCHSDPGSRVANWFMLHGAYVTSVVRLHSSAAYPTVRSHLFVPSYYAMQRCLSAVQSLADIARDVFEASGLDNLGPPFVFGLWVAARLLLVHAASIGCPVDPKIEFFIEILGHIGQYWEVANNYAKILSRAVQRGRQGDMNFTAMRRSAHDLATLTSSSRLSGSEPTSTQVTSLSELDNIDIFDFFNYPKLLEPRSTNGQAWQTQGVNGLTGESMRMPDPESDWLGYNSQFQ</sequence>
<dbReference type="GO" id="GO:0003677">
    <property type="term" value="F:DNA binding"/>
    <property type="evidence" value="ECO:0007669"/>
    <property type="project" value="InterPro"/>
</dbReference>
<keyword evidence="4" id="KW-0804">Transcription</keyword>
<dbReference type="InterPro" id="IPR007219">
    <property type="entry name" value="XnlR_reg_dom"/>
</dbReference>
<dbReference type="PANTHER" id="PTHR47338">
    <property type="entry name" value="ZN(II)2CYS6 TRANSCRIPTION FACTOR (EUROFUNG)-RELATED"/>
    <property type="match status" value="1"/>
</dbReference>
<feature type="compositionally biased region" description="Polar residues" evidence="6">
    <location>
        <begin position="43"/>
        <end position="61"/>
    </location>
</feature>
<dbReference type="AlphaFoldDB" id="A0A9W9E294"/>
<evidence type="ECO:0000259" key="7">
    <source>
        <dbReference type="PROSITE" id="PS50048"/>
    </source>
</evidence>
<evidence type="ECO:0000256" key="6">
    <source>
        <dbReference type="SAM" id="MobiDB-lite"/>
    </source>
</evidence>
<accession>A0A9W9E294</accession>
<dbReference type="PROSITE" id="PS50048">
    <property type="entry name" value="ZN2_CY6_FUNGAL_2"/>
    <property type="match status" value="1"/>
</dbReference>
<organism evidence="8 9">
    <name type="scientific">Trichoderma breve</name>
    <dbReference type="NCBI Taxonomy" id="2034170"/>
    <lineage>
        <taxon>Eukaryota</taxon>
        <taxon>Fungi</taxon>
        <taxon>Dikarya</taxon>
        <taxon>Ascomycota</taxon>
        <taxon>Pezizomycotina</taxon>
        <taxon>Sordariomycetes</taxon>
        <taxon>Hypocreomycetidae</taxon>
        <taxon>Hypocreales</taxon>
        <taxon>Hypocreaceae</taxon>
        <taxon>Trichoderma</taxon>
    </lineage>
</organism>
<comment type="subcellular location">
    <subcellularLocation>
        <location evidence="1">Nucleus</location>
    </subcellularLocation>
</comment>
<feature type="region of interest" description="Disordered" evidence="6">
    <location>
        <begin position="734"/>
        <end position="767"/>
    </location>
</feature>
<dbReference type="InterPro" id="IPR050815">
    <property type="entry name" value="TF_fung"/>
</dbReference>
<name>A0A9W9E294_9HYPO</name>
<keyword evidence="2" id="KW-0479">Metal-binding</keyword>
<evidence type="ECO:0000313" key="9">
    <source>
        <dbReference type="Proteomes" id="UP001140511"/>
    </source>
</evidence>
<dbReference type="Proteomes" id="UP001140511">
    <property type="component" value="Unassembled WGS sequence"/>
</dbReference>
<gene>
    <name evidence="8" type="ORF">T069G_09331</name>
</gene>
<protein>
    <submittedName>
        <fullName evidence="8">Fungal specific transcription factor domain-containing protein</fullName>
    </submittedName>
</protein>
<feature type="region of interest" description="Disordered" evidence="6">
    <location>
        <begin position="1"/>
        <end position="67"/>
    </location>
</feature>
<dbReference type="Gene3D" id="4.10.240.10">
    <property type="entry name" value="Zn(2)-C6 fungal-type DNA-binding domain"/>
    <property type="match status" value="1"/>
</dbReference>
<feature type="compositionally biased region" description="Polar residues" evidence="6">
    <location>
        <begin position="734"/>
        <end position="743"/>
    </location>
</feature>
<dbReference type="InterPro" id="IPR036864">
    <property type="entry name" value="Zn2-C6_fun-type_DNA-bd_sf"/>
</dbReference>
<evidence type="ECO:0000256" key="2">
    <source>
        <dbReference type="ARBA" id="ARBA00022723"/>
    </source>
</evidence>
<evidence type="ECO:0000313" key="8">
    <source>
        <dbReference type="EMBL" id="KAJ4855963.1"/>
    </source>
</evidence>
<dbReference type="GO" id="GO:0000981">
    <property type="term" value="F:DNA-binding transcription factor activity, RNA polymerase II-specific"/>
    <property type="evidence" value="ECO:0007669"/>
    <property type="project" value="InterPro"/>
</dbReference>
<feature type="region of interest" description="Disordered" evidence="6">
    <location>
        <begin position="150"/>
        <end position="194"/>
    </location>
</feature>
<reference evidence="8" key="1">
    <citation type="submission" date="2022-09" db="EMBL/GenBank/DDBJ databases">
        <title>Chromosome-level assembly of Trichoderma breve T069, a fungus used in development of biopesticide product.</title>
        <authorList>
            <person name="Lin R."/>
            <person name="Liu T."/>
        </authorList>
    </citation>
    <scope>NUCLEOTIDE SEQUENCE</scope>
    <source>
        <strain evidence="8">T069</strain>
    </source>
</reference>
<evidence type="ECO:0000256" key="1">
    <source>
        <dbReference type="ARBA" id="ARBA00004123"/>
    </source>
</evidence>
<dbReference type="InterPro" id="IPR001138">
    <property type="entry name" value="Zn2Cys6_DnaBD"/>
</dbReference>
<dbReference type="SMART" id="SM00066">
    <property type="entry name" value="GAL4"/>
    <property type="match status" value="1"/>
</dbReference>
<feature type="compositionally biased region" description="Basic and acidic residues" evidence="6">
    <location>
        <begin position="1"/>
        <end position="17"/>
    </location>
</feature>
<keyword evidence="5" id="KW-0539">Nucleus</keyword>
<feature type="compositionally biased region" description="Polar residues" evidence="6">
    <location>
        <begin position="151"/>
        <end position="164"/>
    </location>
</feature>
<comment type="caution">
    <text evidence="8">The sequence shown here is derived from an EMBL/GenBank/DDBJ whole genome shotgun (WGS) entry which is preliminary data.</text>
</comment>
<dbReference type="GO" id="GO:0005634">
    <property type="term" value="C:nucleus"/>
    <property type="evidence" value="ECO:0007669"/>
    <property type="project" value="UniProtKB-SubCell"/>
</dbReference>
<dbReference type="SUPFAM" id="SSF57701">
    <property type="entry name" value="Zn2/Cys6 DNA-binding domain"/>
    <property type="match status" value="1"/>
</dbReference>
<dbReference type="CDD" id="cd12148">
    <property type="entry name" value="fungal_TF_MHR"/>
    <property type="match status" value="1"/>
</dbReference>
<dbReference type="Pfam" id="PF04082">
    <property type="entry name" value="Fungal_trans"/>
    <property type="match status" value="1"/>
</dbReference>
<proteinExistence type="predicted"/>
<dbReference type="GO" id="GO:0008270">
    <property type="term" value="F:zinc ion binding"/>
    <property type="evidence" value="ECO:0007669"/>
    <property type="project" value="InterPro"/>
</dbReference>
<dbReference type="CDD" id="cd00067">
    <property type="entry name" value="GAL4"/>
    <property type="match status" value="1"/>
</dbReference>
<dbReference type="PROSITE" id="PS00463">
    <property type="entry name" value="ZN2_CY6_FUNGAL_1"/>
    <property type="match status" value="1"/>
</dbReference>
<evidence type="ECO:0000256" key="4">
    <source>
        <dbReference type="ARBA" id="ARBA00023163"/>
    </source>
</evidence>
<dbReference type="GeneID" id="80871229"/>